<comment type="caution">
    <text evidence="1">The sequence shown here is derived from an EMBL/GenBank/DDBJ whole genome shotgun (WGS) entry which is preliminary data.</text>
</comment>
<gene>
    <name evidence="1" type="ORF">ALEPTO_LOCUS5973</name>
</gene>
<dbReference type="Proteomes" id="UP000789508">
    <property type="component" value="Unassembled WGS sequence"/>
</dbReference>
<keyword evidence="2" id="KW-1185">Reference proteome</keyword>
<dbReference type="EMBL" id="CAJVPS010001877">
    <property type="protein sequence ID" value="CAG8553068.1"/>
    <property type="molecule type" value="Genomic_DNA"/>
</dbReference>
<name>A0A9N9B6F3_9GLOM</name>
<dbReference type="InterPro" id="IPR036663">
    <property type="entry name" value="Fumarylacetoacetase_C_sf"/>
</dbReference>
<evidence type="ECO:0000313" key="1">
    <source>
        <dbReference type="EMBL" id="CAG8553068.1"/>
    </source>
</evidence>
<proteinExistence type="predicted"/>
<dbReference type="AlphaFoldDB" id="A0A9N9B6F3"/>
<dbReference type="GO" id="GO:0003824">
    <property type="term" value="F:catalytic activity"/>
    <property type="evidence" value="ECO:0007669"/>
    <property type="project" value="InterPro"/>
</dbReference>
<protein>
    <submittedName>
        <fullName evidence="1">1258_t:CDS:1</fullName>
    </submittedName>
</protein>
<sequence length="59" mass="6169">GRDIPASKAFDYISGTPEGVGPVNPGQIIMAGLNVNGKNLSKIKFPTVVRTGLFIANNL</sequence>
<dbReference type="Gene3D" id="3.90.850.10">
    <property type="entry name" value="Fumarylacetoacetase-like, C-terminal domain"/>
    <property type="match status" value="1"/>
</dbReference>
<evidence type="ECO:0000313" key="2">
    <source>
        <dbReference type="Proteomes" id="UP000789508"/>
    </source>
</evidence>
<accession>A0A9N9B6F3</accession>
<reference evidence="1" key="1">
    <citation type="submission" date="2021-06" db="EMBL/GenBank/DDBJ databases">
        <authorList>
            <person name="Kallberg Y."/>
            <person name="Tangrot J."/>
            <person name="Rosling A."/>
        </authorList>
    </citation>
    <scope>NUCLEOTIDE SEQUENCE</scope>
    <source>
        <strain evidence="1">FL130A</strain>
    </source>
</reference>
<feature type="non-terminal residue" evidence="1">
    <location>
        <position position="59"/>
    </location>
</feature>
<organism evidence="1 2">
    <name type="scientific">Ambispora leptoticha</name>
    <dbReference type="NCBI Taxonomy" id="144679"/>
    <lineage>
        <taxon>Eukaryota</taxon>
        <taxon>Fungi</taxon>
        <taxon>Fungi incertae sedis</taxon>
        <taxon>Mucoromycota</taxon>
        <taxon>Glomeromycotina</taxon>
        <taxon>Glomeromycetes</taxon>
        <taxon>Archaeosporales</taxon>
        <taxon>Ambisporaceae</taxon>
        <taxon>Ambispora</taxon>
    </lineage>
</organism>